<reference evidence="2 3" key="1">
    <citation type="journal article" date="2018" name="Nat. Ecol. Evol.">
        <title>Genomic signatures of mitonuclear coevolution across populations of Tigriopus californicus.</title>
        <authorList>
            <person name="Barreto F.S."/>
            <person name="Watson E.T."/>
            <person name="Lima T.G."/>
            <person name="Willett C.S."/>
            <person name="Edmands S."/>
            <person name="Li W."/>
            <person name="Burton R.S."/>
        </authorList>
    </citation>
    <scope>NUCLEOTIDE SEQUENCE [LARGE SCALE GENOMIC DNA]</scope>
    <source>
        <strain evidence="2 3">San Diego</strain>
    </source>
</reference>
<dbReference type="AlphaFoldDB" id="A0A553PTX3"/>
<dbReference type="EMBL" id="VCGU01000001">
    <property type="protein sequence ID" value="TRY81127.1"/>
    <property type="molecule type" value="Genomic_DNA"/>
</dbReference>
<dbReference type="STRING" id="6832.A0A553PTX3"/>
<proteinExistence type="predicted"/>
<dbReference type="Pfam" id="PF01344">
    <property type="entry name" value="Kelch_1"/>
    <property type="match status" value="1"/>
</dbReference>
<evidence type="ECO:0000313" key="2">
    <source>
        <dbReference type="EMBL" id="TRY81127.1"/>
    </source>
</evidence>
<dbReference type="InterPro" id="IPR015915">
    <property type="entry name" value="Kelch-typ_b-propeller"/>
</dbReference>
<dbReference type="SUPFAM" id="SSF117281">
    <property type="entry name" value="Kelch motif"/>
    <property type="match status" value="1"/>
</dbReference>
<dbReference type="Gene3D" id="2.120.10.80">
    <property type="entry name" value="Kelch-type beta propeller"/>
    <property type="match status" value="1"/>
</dbReference>
<name>A0A553PTX3_TIGCA</name>
<dbReference type="Proteomes" id="UP000318571">
    <property type="component" value="Chromosome 12"/>
</dbReference>
<sequence length="367" mass="40491">MAEPSHCDGLFWDFTAAEYHAFDLTGAIQCYGKFYAGNSQALSEQGQPKLWIKRSLIQSQGHEYFIALPNAGAAHGLTNRAAPIMGIPQITVLLDAFVPYQNGVLGCHLQDGYCHFLDLSLKTWTAFESFSPGSHLKGRLAQIYGHPIVIGGYSSISSSLPLKLTDSVQIYDPKDQTWKDAPRMIKARGMFTCHNLDFESIIVIGGYIDDSPGQTDQVERWTFGQSFWVALNPLPQAIGPHQSVVTGWPDGRKGILILGGRGGSPDPSALKNWAFFLDFQSMSWEDAPSQYLPEAMDFGELYYLRNMLYSIPMFQPTDDGSSSPGTVILTKDMSVFNSTWVESDVDIPAGTQNIFILGAQQVIITQN</sequence>
<keyword evidence="3" id="KW-1185">Reference proteome</keyword>
<comment type="caution">
    <text evidence="2">The sequence shown here is derived from an EMBL/GenBank/DDBJ whole genome shotgun (WGS) entry which is preliminary data.</text>
</comment>
<gene>
    <name evidence="2" type="ORF">TCAL_14455</name>
</gene>
<evidence type="ECO:0000256" key="1">
    <source>
        <dbReference type="ARBA" id="ARBA00022441"/>
    </source>
</evidence>
<protein>
    <submittedName>
        <fullName evidence="2">Uncharacterized protein</fullName>
    </submittedName>
</protein>
<evidence type="ECO:0000313" key="3">
    <source>
        <dbReference type="Proteomes" id="UP000318571"/>
    </source>
</evidence>
<keyword evidence="1" id="KW-0880">Kelch repeat</keyword>
<dbReference type="InterPro" id="IPR006652">
    <property type="entry name" value="Kelch_1"/>
</dbReference>
<accession>A0A553PTX3</accession>
<organism evidence="2 3">
    <name type="scientific">Tigriopus californicus</name>
    <name type="common">Marine copepod</name>
    <dbReference type="NCBI Taxonomy" id="6832"/>
    <lineage>
        <taxon>Eukaryota</taxon>
        <taxon>Metazoa</taxon>
        <taxon>Ecdysozoa</taxon>
        <taxon>Arthropoda</taxon>
        <taxon>Crustacea</taxon>
        <taxon>Multicrustacea</taxon>
        <taxon>Hexanauplia</taxon>
        <taxon>Copepoda</taxon>
        <taxon>Harpacticoida</taxon>
        <taxon>Harpacticidae</taxon>
        <taxon>Tigriopus</taxon>
    </lineage>
</organism>